<proteinExistence type="predicted"/>
<dbReference type="Proteomes" id="UP001598114">
    <property type="component" value="Unassembled WGS sequence"/>
</dbReference>
<name>A0ABW6D390_9BACT</name>
<accession>A0ABW6D390</accession>
<dbReference type="GO" id="GO:0008233">
    <property type="term" value="F:peptidase activity"/>
    <property type="evidence" value="ECO:0007669"/>
    <property type="project" value="UniProtKB-KW"/>
</dbReference>
<dbReference type="Pfam" id="PF13650">
    <property type="entry name" value="Asp_protease_2"/>
    <property type="match status" value="1"/>
</dbReference>
<organism evidence="2 3">
    <name type="scientific">Aquirufa echingensis</name>
    <dbReference type="NCBI Taxonomy" id="3096516"/>
    <lineage>
        <taxon>Bacteria</taxon>
        <taxon>Pseudomonadati</taxon>
        <taxon>Bacteroidota</taxon>
        <taxon>Cytophagia</taxon>
        <taxon>Cytophagales</taxon>
        <taxon>Flectobacillaceae</taxon>
        <taxon>Aquirufa</taxon>
    </lineage>
</organism>
<evidence type="ECO:0000313" key="2">
    <source>
        <dbReference type="EMBL" id="MFD3276411.1"/>
    </source>
</evidence>
<feature type="domain" description="PDZ" evidence="1">
    <location>
        <begin position="336"/>
        <end position="406"/>
    </location>
</feature>
<sequence length="420" mass="47507">MRTSLISCFFALLLFSSKGNQFKLDSLQEYGLGFHWSTKQKRVEIPFELHANLVVIPIKLNASDTLRFLVDTGLGTTLLTDSLAFRNLGLKSIRKIDLLGLGEEKPIEAQVLIDVKLQVGHASASHQNLIYVSSDQLNLSDYVGTKIQGVLGYELFANAVVTIDYARQRLILRRAKQYRYSKRKGARFPLEMVDNKPYIRAAQITSDQHSPLANRLLLDSGAGHVLFLDGNAVDSSMFHFSAKRVYLGKGLNGAILGNWGRVPQLILGSWTWKQVPAAFTFAQSTQQKIKSADLHGSLGGEFLRRFIITFHYLDQYVVLKPIARQWKRQFDLGMSGLSFRAQGSTYQQFIVETIQANSPAEEAGIQVGDELWFINGMRASEYRLGDIYRMLRKKEGKKMEMVIKRGQNFHMISFTLRALF</sequence>
<dbReference type="InterPro" id="IPR036034">
    <property type="entry name" value="PDZ_sf"/>
</dbReference>
<dbReference type="Pfam" id="PF17820">
    <property type="entry name" value="PDZ_6"/>
    <property type="match status" value="1"/>
</dbReference>
<dbReference type="SUPFAM" id="SSF50156">
    <property type="entry name" value="PDZ domain-like"/>
    <property type="match status" value="1"/>
</dbReference>
<dbReference type="EMBL" id="JBBKYA010000004">
    <property type="protein sequence ID" value="MFD3276411.1"/>
    <property type="molecule type" value="Genomic_DNA"/>
</dbReference>
<dbReference type="Gene3D" id="2.30.42.10">
    <property type="match status" value="1"/>
</dbReference>
<dbReference type="Gene3D" id="2.40.70.10">
    <property type="entry name" value="Acid Proteases"/>
    <property type="match status" value="2"/>
</dbReference>
<dbReference type="InterPro" id="IPR041489">
    <property type="entry name" value="PDZ_6"/>
</dbReference>
<evidence type="ECO:0000313" key="3">
    <source>
        <dbReference type="Proteomes" id="UP001598114"/>
    </source>
</evidence>
<reference evidence="2 3" key="1">
    <citation type="submission" date="2024-03" db="EMBL/GenBank/DDBJ databases">
        <title>Aquirufa genome sequencing.</title>
        <authorList>
            <person name="Pitt A."/>
            <person name="Hahn M.W."/>
        </authorList>
    </citation>
    <scope>NUCLEOTIDE SEQUENCE [LARGE SCALE GENOMIC DNA]</scope>
    <source>
        <strain evidence="2 3">PLAD-142S6K</strain>
    </source>
</reference>
<dbReference type="GO" id="GO:0006508">
    <property type="term" value="P:proteolysis"/>
    <property type="evidence" value="ECO:0007669"/>
    <property type="project" value="UniProtKB-KW"/>
</dbReference>
<keyword evidence="2" id="KW-0645">Protease</keyword>
<keyword evidence="2" id="KW-0378">Hydrolase</keyword>
<dbReference type="SMART" id="SM00228">
    <property type="entry name" value="PDZ"/>
    <property type="match status" value="1"/>
</dbReference>
<gene>
    <name evidence="2" type="ORF">SKC38_09255</name>
</gene>
<comment type="caution">
    <text evidence="2">The sequence shown here is derived from an EMBL/GenBank/DDBJ whole genome shotgun (WGS) entry which is preliminary data.</text>
</comment>
<dbReference type="InterPro" id="IPR021109">
    <property type="entry name" value="Peptidase_aspartic_dom_sf"/>
</dbReference>
<keyword evidence="3" id="KW-1185">Reference proteome</keyword>
<dbReference type="PROSITE" id="PS50106">
    <property type="entry name" value="PDZ"/>
    <property type="match status" value="1"/>
</dbReference>
<protein>
    <submittedName>
        <fullName evidence="2">Aspartyl protease family protein</fullName>
    </submittedName>
</protein>
<dbReference type="InterPro" id="IPR001478">
    <property type="entry name" value="PDZ"/>
</dbReference>
<dbReference type="RefSeq" id="WP_377976857.1">
    <property type="nucleotide sequence ID" value="NZ_JBBKYA010000004.1"/>
</dbReference>
<evidence type="ECO:0000259" key="1">
    <source>
        <dbReference type="PROSITE" id="PS50106"/>
    </source>
</evidence>